<dbReference type="InterPro" id="IPR013078">
    <property type="entry name" value="His_Pase_superF_clade-1"/>
</dbReference>
<dbReference type="PANTHER" id="PTHR48100:SF10">
    <property type="entry name" value="2-CARBOXY-D-ARABINITOL-1-PHOSPHATASE-RELATED"/>
    <property type="match status" value="1"/>
</dbReference>
<evidence type="ECO:0000313" key="3">
    <source>
        <dbReference type="EMBL" id="AFZ48765.1"/>
    </source>
</evidence>
<dbReference type="CDD" id="cd07067">
    <property type="entry name" value="HP_PGM_like"/>
    <property type="match status" value="2"/>
</dbReference>
<dbReference type="SUPFAM" id="SSF53254">
    <property type="entry name" value="Phosphoglycerate mutase-like"/>
    <property type="match status" value="2"/>
</dbReference>
<dbReference type="PANTHER" id="PTHR48100">
    <property type="entry name" value="BROAD-SPECIFICITY PHOSPHATASE YOR283W-RELATED"/>
    <property type="match status" value="1"/>
</dbReference>
<dbReference type="PATRIC" id="fig|292563.3.peg.2943"/>
<sequence>MTTRVIIVRHGQSSYNAQRMIQGRCDESVITEKGREQANLLAKTLSKVNFAGFYSSPLQRARETADIIRQANQHNPSLTVLEKLREINLPLWEKWKKEDVQNQFPQEYKTWKEKPHQLKMEVDGKEFYPVLDLYAQAQEFWRVIIPKHQGETIFIAAHNGINRCLIMTALGIPPSHYHSIQQSNCCINVLNFTGNFGDSVQLESLNQTAHLGTPIPDFRPQKGSVLRLLLVRHGETEWNRMSRFQGVKDIPLNDNGRKQAQKAGDFLKDVSIDFGVTSPLSRPKETAEIILQHHPEVALTTKKDLEEISHGSWEGKLEAEIEADYPGLLQEWKDKPETVQMPEGENLQQVWDRAIQAWQEVVKENLDPNQSKTGIVVAHDAINKVIICYLLGLQASNFWNIKQGNGAVTVVDYPQGVDGMPVLQAINLTNHLGGVFDQTAAGAL</sequence>
<dbReference type="InterPro" id="IPR001345">
    <property type="entry name" value="PG/BPGM_mutase_AS"/>
</dbReference>
<dbReference type="STRING" id="292563.Cyast_2824"/>
<protein>
    <submittedName>
        <fullName evidence="3">Phosphoglycerate mutase</fullName>
    </submittedName>
</protein>
<dbReference type="Proteomes" id="UP000010483">
    <property type="component" value="Chromosome"/>
</dbReference>
<gene>
    <name evidence="3" type="ordered locus">Cyast_2824</name>
</gene>
<evidence type="ECO:0000256" key="1">
    <source>
        <dbReference type="PIRSR" id="PIRSR613078-1"/>
    </source>
</evidence>
<dbReference type="HOGENOM" id="CLU_035286_1_0_3"/>
<evidence type="ECO:0000256" key="2">
    <source>
        <dbReference type="PIRSR" id="PIRSR613078-2"/>
    </source>
</evidence>
<accession>K9YQX4</accession>
<dbReference type="PROSITE" id="PS00175">
    <property type="entry name" value="PG_MUTASE"/>
    <property type="match status" value="2"/>
</dbReference>
<name>K9YQX4_CYASC</name>
<dbReference type="EMBL" id="CP003940">
    <property type="protein sequence ID" value="AFZ48765.1"/>
    <property type="molecule type" value="Genomic_DNA"/>
</dbReference>
<dbReference type="GO" id="GO:0016791">
    <property type="term" value="F:phosphatase activity"/>
    <property type="evidence" value="ECO:0007669"/>
    <property type="project" value="TreeGrafter"/>
</dbReference>
<dbReference type="Gene3D" id="3.40.50.1240">
    <property type="entry name" value="Phosphoglycerate mutase-like"/>
    <property type="match status" value="2"/>
</dbReference>
<dbReference type="InterPro" id="IPR050275">
    <property type="entry name" value="PGM_Phosphatase"/>
</dbReference>
<reference evidence="4" key="1">
    <citation type="journal article" date="2013" name="Proc. Natl. Acad. Sci. U.S.A.">
        <title>Improving the coverage of the cyanobacterial phylum using diversity-driven genome sequencing.</title>
        <authorList>
            <person name="Shih P.M."/>
            <person name="Wu D."/>
            <person name="Latifi A."/>
            <person name="Axen S.D."/>
            <person name="Fewer D.P."/>
            <person name="Talla E."/>
            <person name="Calteau A."/>
            <person name="Cai F."/>
            <person name="Tandeau de Marsac N."/>
            <person name="Rippka R."/>
            <person name="Herdman M."/>
            <person name="Sivonen K."/>
            <person name="Coursin T."/>
            <person name="Laurent T."/>
            <person name="Goodwin L."/>
            <person name="Nolan M."/>
            <person name="Davenport K.W."/>
            <person name="Han C.S."/>
            <person name="Rubin E.M."/>
            <person name="Eisen J.A."/>
            <person name="Woyke T."/>
            <person name="Gugger M."/>
            <person name="Kerfeld C.A."/>
        </authorList>
    </citation>
    <scope>NUCLEOTIDE SEQUENCE [LARGE SCALE GENOMIC DNA]</scope>
    <source>
        <strain evidence="4">ATCC 29140 / PCC 7202</strain>
    </source>
</reference>
<dbReference type="BioCyc" id="CSTA292563:G1353-2829-MONOMER"/>
<feature type="active site" description="Proton donor/acceptor" evidence="1">
    <location>
        <position position="307"/>
    </location>
</feature>
<proteinExistence type="predicted"/>
<dbReference type="AlphaFoldDB" id="K9YQX4"/>
<feature type="active site" description="Tele-phosphohistidine intermediate" evidence="1">
    <location>
        <position position="233"/>
    </location>
</feature>
<dbReference type="KEGG" id="csn:Cyast_2824"/>
<dbReference type="SMR" id="K9YQX4"/>
<organism evidence="3 4">
    <name type="scientific">Cyanobacterium stanieri (strain ATCC 29140 / PCC 7202)</name>
    <dbReference type="NCBI Taxonomy" id="292563"/>
    <lineage>
        <taxon>Bacteria</taxon>
        <taxon>Bacillati</taxon>
        <taxon>Cyanobacteriota</taxon>
        <taxon>Cyanophyceae</taxon>
        <taxon>Oscillatoriophycideae</taxon>
        <taxon>Chroococcales</taxon>
        <taxon>Geminocystaceae</taxon>
        <taxon>Cyanobacterium</taxon>
    </lineage>
</organism>
<dbReference type="SMART" id="SM00855">
    <property type="entry name" value="PGAM"/>
    <property type="match status" value="2"/>
</dbReference>
<feature type="binding site" evidence="2">
    <location>
        <position position="282"/>
    </location>
    <ligand>
        <name>substrate</name>
    </ligand>
</feature>
<dbReference type="Pfam" id="PF00300">
    <property type="entry name" value="His_Phos_1"/>
    <property type="match status" value="2"/>
</dbReference>
<dbReference type="InterPro" id="IPR029033">
    <property type="entry name" value="His_PPase_superfam"/>
</dbReference>
<evidence type="ECO:0000313" key="4">
    <source>
        <dbReference type="Proteomes" id="UP000010483"/>
    </source>
</evidence>
<feature type="binding site" evidence="2">
    <location>
        <begin position="232"/>
        <end position="239"/>
    </location>
    <ligand>
        <name>substrate</name>
    </ligand>
</feature>
<dbReference type="eggNOG" id="COG0406">
    <property type="taxonomic scope" value="Bacteria"/>
</dbReference>
<keyword evidence="4" id="KW-1185">Reference proteome</keyword>